<reference evidence="2 3" key="1">
    <citation type="journal article" date="2019" name="Commun. Biol.">
        <title>The bagworm genome reveals a unique fibroin gene that provides high tensile strength.</title>
        <authorList>
            <person name="Kono N."/>
            <person name="Nakamura H."/>
            <person name="Ohtoshi R."/>
            <person name="Tomita M."/>
            <person name="Numata K."/>
            <person name="Arakawa K."/>
        </authorList>
    </citation>
    <scope>NUCLEOTIDE SEQUENCE [LARGE SCALE GENOMIC DNA]</scope>
</reference>
<dbReference type="EMBL" id="BGZK01000225">
    <property type="protein sequence ID" value="GBP29877.1"/>
    <property type="molecule type" value="Genomic_DNA"/>
</dbReference>
<evidence type="ECO:0000313" key="2">
    <source>
        <dbReference type="EMBL" id="GBP29877.1"/>
    </source>
</evidence>
<organism evidence="2 3">
    <name type="scientific">Eumeta variegata</name>
    <name type="common">Bagworm moth</name>
    <name type="synonym">Eumeta japonica</name>
    <dbReference type="NCBI Taxonomy" id="151549"/>
    <lineage>
        <taxon>Eukaryota</taxon>
        <taxon>Metazoa</taxon>
        <taxon>Ecdysozoa</taxon>
        <taxon>Arthropoda</taxon>
        <taxon>Hexapoda</taxon>
        <taxon>Insecta</taxon>
        <taxon>Pterygota</taxon>
        <taxon>Neoptera</taxon>
        <taxon>Endopterygota</taxon>
        <taxon>Lepidoptera</taxon>
        <taxon>Glossata</taxon>
        <taxon>Ditrysia</taxon>
        <taxon>Tineoidea</taxon>
        <taxon>Psychidae</taxon>
        <taxon>Oiketicinae</taxon>
        <taxon>Eumeta</taxon>
    </lineage>
</organism>
<evidence type="ECO:0000313" key="3">
    <source>
        <dbReference type="Proteomes" id="UP000299102"/>
    </source>
</evidence>
<comment type="caution">
    <text evidence="2">The sequence shown here is derived from an EMBL/GenBank/DDBJ whole genome shotgun (WGS) entry which is preliminary data.</text>
</comment>
<name>A0A4C1UV34_EUMVA</name>
<dbReference type="AlphaFoldDB" id="A0A4C1UV34"/>
<proteinExistence type="predicted"/>
<keyword evidence="3" id="KW-1185">Reference proteome</keyword>
<evidence type="ECO:0000256" key="1">
    <source>
        <dbReference type="SAM" id="MobiDB-lite"/>
    </source>
</evidence>
<feature type="region of interest" description="Disordered" evidence="1">
    <location>
        <begin position="51"/>
        <end position="79"/>
    </location>
</feature>
<accession>A0A4C1UV34</accession>
<sequence>MHNWLSRGYIDAVECSLGISYPVEYPFEKYTLREYHDGKVPLDRKLLVFSEERENGGSMGGSDGRQAGSRSTGYDPPPG</sequence>
<gene>
    <name evidence="2" type="ORF">EVAR_20207_1</name>
</gene>
<protein>
    <submittedName>
        <fullName evidence="2">Uncharacterized protein</fullName>
    </submittedName>
</protein>
<dbReference type="Proteomes" id="UP000299102">
    <property type="component" value="Unassembled WGS sequence"/>
</dbReference>